<organism evidence="6 7">
    <name type="scientific">Deinobacterium chartae</name>
    <dbReference type="NCBI Taxonomy" id="521158"/>
    <lineage>
        <taxon>Bacteria</taxon>
        <taxon>Thermotogati</taxon>
        <taxon>Deinococcota</taxon>
        <taxon>Deinococci</taxon>
        <taxon>Deinococcales</taxon>
        <taxon>Deinococcaceae</taxon>
        <taxon>Deinobacterium</taxon>
    </lineage>
</organism>
<dbReference type="CDD" id="cd00610">
    <property type="entry name" value="OAT_like"/>
    <property type="match status" value="1"/>
</dbReference>
<protein>
    <submittedName>
        <fullName evidence="6">Ornithine--oxo-acid transaminase</fullName>
        <ecNumber evidence="6">2.6.1.13</ecNumber>
    </submittedName>
</protein>
<dbReference type="PANTHER" id="PTHR11986">
    <property type="entry name" value="AMINOTRANSFERASE CLASS III"/>
    <property type="match status" value="1"/>
</dbReference>
<evidence type="ECO:0000313" key="6">
    <source>
        <dbReference type="EMBL" id="MBB6099221.1"/>
    </source>
</evidence>
<gene>
    <name evidence="6" type="ORF">HNR42_002659</name>
</gene>
<proteinExistence type="inferred from homology"/>
<dbReference type="Pfam" id="PF00202">
    <property type="entry name" value="Aminotran_3"/>
    <property type="match status" value="1"/>
</dbReference>
<dbReference type="EC" id="2.6.1.13" evidence="6"/>
<evidence type="ECO:0000256" key="5">
    <source>
        <dbReference type="RuleBase" id="RU003560"/>
    </source>
</evidence>
<dbReference type="InterPro" id="IPR015421">
    <property type="entry name" value="PyrdxlP-dep_Trfase_major"/>
</dbReference>
<comment type="cofactor">
    <cofactor evidence="1">
        <name>pyridoxal 5'-phosphate</name>
        <dbReference type="ChEBI" id="CHEBI:597326"/>
    </cofactor>
</comment>
<accession>A0A841I0A8</accession>
<evidence type="ECO:0000256" key="3">
    <source>
        <dbReference type="ARBA" id="ARBA00022679"/>
    </source>
</evidence>
<dbReference type="FunFam" id="3.40.640.10:FF:000004">
    <property type="entry name" value="Acetylornithine aminotransferase"/>
    <property type="match status" value="1"/>
</dbReference>
<dbReference type="InterPro" id="IPR015424">
    <property type="entry name" value="PyrdxlP-dep_Trfase"/>
</dbReference>
<evidence type="ECO:0000313" key="7">
    <source>
        <dbReference type="Proteomes" id="UP000569951"/>
    </source>
</evidence>
<dbReference type="GO" id="GO:0042802">
    <property type="term" value="F:identical protein binding"/>
    <property type="evidence" value="ECO:0007669"/>
    <property type="project" value="TreeGrafter"/>
</dbReference>
<keyword evidence="3 6" id="KW-0808">Transferase</keyword>
<dbReference type="GO" id="GO:0030170">
    <property type="term" value="F:pyridoxal phosphate binding"/>
    <property type="evidence" value="ECO:0007669"/>
    <property type="project" value="InterPro"/>
</dbReference>
<evidence type="ECO:0000256" key="1">
    <source>
        <dbReference type="ARBA" id="ARBA00001933"/>
    </source>
</evidence>
<evidence type="ECO:0000256" key="2">
    <source>
        <dbReference type="ARBA" id="ARBA00022576"/>
    </source>
</evidence>
<name>A0A841I0A8_9DEIO</name>
<dbReference type="InterPro" id="IPR050103">
    <property type="entry name" value="Class-III_PLP-dep_AT"/>
</dbReference>
<sequence length="475" mass="51797">MAVSGFIRADEVLHEQLSPQRALELDVRYGNADLLTALEILGVAGPFRAVTPWELEDPRGVRRIQAGGYAALPFGENYPPLTQFLAKVLEASRATGLPQQASSAWRAALQSNLIRLLSMHYPSHADSQVFFSNSGTEAIEGAIKFARAARPRAQHLISFNSAYHGKTLGSLSVTPNAEYQDMFRPLVPGAVTLPYGDFDALRAKIAELRPDNVTAVLVEPIQGEGGVITPPEGFLRRLGELCHTHGILVIADEIQTGLGRTGHWFESAAQGLDPDIITLAKPLGGGLVAVGATIARKWIFKKMLGGLASKRHSNTFGGNTVAMAVGLKSLEMLIDENLPERSRRLGELGLERLRRIQAAYPELMSEVRGAGLLLAMQFQPVLSHRLLRSQDELIKELSSILALRELHVAGVQANLSLSSKRVVRLTPALNMPEDLFATMFDRVEAMARHNPQAWRMLARTPPGVLLKLGSFALRS</sequence>
<dbReference type="InterPro" id="IPR005814">
    <property type="entry name" value="Aminotrans_3"/>
</dbReference>
<dbReference type="InterPro" id="IPR049704">
    <property type="entry name" value="Aminotrans_3_PPA_site"/>
</dbReference>
<dbReference type="Proteomes" id="UP000569951">
    <property type="component" value="Unassembled WGS sequence"/>
</dbReference>
<comment type="caution">
    <text evidence="6">The sequence shown here is derived from an EMBL/GenBank/DDBJ whole genome shotgun (WGS) entry which is preliminary data.</text>
</comment>
<dbReference type="Gene3D" id="3.90.1150.10">
    <property type="entry name" value="Aspartate Aminotransferase, domain 1"/>
    <property type="match status" value="1"/>
</dbReference>
<dbReference type="PROSITE" id="PS00600">
    <property type="entry name" value="AA_TRANSFER_CLASS_3"/>
    <property type="match status" value="1"/>
</dbReference>
<comment type="similarity">
    <text evidence="5">Belongs to the class-III pyridoxal-phosphate-dependent aminotransferase family.</text>
</comment>
<dbReference type="InterPro" id="IPR015422">
    <property type="entry name" value="PyrdxlP-dep_Trfase_small"/>
</dbReference>
<dbReference type="Gene3D" id="3.40.640.10">
    <property type="entry name" value="Type I PLP-dependent aspartate aminotransferase-like (Major domain)"/>
    <property type="match status" value="1"/>
</dbReference>
<dbReference type="EMBL" id="JACHHG010000010">
    <property type="protein sequence ID" value="MBB6099221.1"/>
    <property type="molecule type" value="Genomic_DNA"/>
</dbReference>
<dbReference type="SUPFAM" id="SSF53383">
    <property type="entry name" value="PLP-dependent transferases"/>
    <property type="match status" value="1"/>
</dbReference>
<reference evidence="6 7" key="1">
    <citation type="submission" date="2020-08" db="EMBL/GenBank/DDBJ databases">
        <title>Genomic Encyclopedia of Type Strains, Phase IV (KMG-IV): sequencing the most valuable type-strain genomes for metagenomic binning, comparative biology and taxonomic classification.</title>
        <authorList>
            <person name="Goeker M."/>
        </authorList>
    </citation>
    <scope>NUCLEOTIDE SEQUENCE [LARGE SCALE GENOMIC DNA]</scope>
    <source>
        <strain evidence="6 7">DSM 21458</strain>
    </source>
</reference>
<dbReference type="GO" id="GO:0004587">
    <property type="term" value="F:ornithine aminotransferase activity"/>
    <property type="evidence" value="ECO:0007669"/>
    <property type="project" value="UniProtKB-EC"/>
</dbReference>
<dbReference type="PANTHER" id="PTHR11986:SF79">
    <property type="entry name" value="ACETYLORNITHINE AMINOTRANSFERASE, MITOCHONDRIAL"/>
    <property type="match status" value="1"/>
</dbReference>
<keyword evidence="2 6" id="KW-0032">Aminotransferase</keyword>
<dbReference type="RefSeq" id="WP_425486295.1">
    <property type="nucleotide sequence ID" value="NZ_JACHHG010000010.1"/>
</dbReference>
<keyword evidence="4 5" id="KW-0663">Pyridoxal phosphate</keyword>
<keyword evidence="7" id="KW-1185">Reference proteome</keyword>
<dbReference type="AlphaFoldDB" id="A0A841I0A8"/>
<evidence type="ECO:0000256" key="4">
    <source>
        <dbReference type="ARBA" id="ARBA00022898"/>
    </source>
</evidence>